<proteinExistence type="inferred from homology"/>
<dbReference type="Gene3D" id="3.90.1150.10">
    <property type="entry name" value="Aspartate Aminotransferase, domain 1"/>
    <property type="match status" value="1"/>
</dbReference>
<dbReference type="EC" id="2.8.1.7" evidence="3"/>
<dbReference type="Gene3D" id="1.10.260.50">
    <property type="match status" value="1"/>
</dbReference>
<name>A0A3M8DTE5_9BACL</name>
<dbReference type="AlphaFoldDB" id="A0A3M8DTE5"/>
<dbReference type="InterPro" id="IPR000192">
    <property type="entry name" value="Aminotrans_V_dom"/>
</dbReference>
<evidence type="ECO:0000256" key="7">
    <source>
        <dbReference type="ARBA" id="ARBA00023004"/>
    </source>
</evidence>
<evidence type="ECO:0000256" key="8">
    <source>
        <dbReference type="ARBA" id="ARBA00023014"/>
    </source>
</evidence>
<keyword evidence="4" id="KW-0808">Transferase</keyword>
<evidence type="ECO:0000256" key="6">
    <source>
        <dbReference type="ARBA" id="ARBA00022898"/>
    </source>
</evidence>
<sequence>MTDVRYFDHAATTPLHPQVVDAMQPYLHEHFGNPSSFHRYGRAARAAVETAREEMARLLGITPRELIFTGGATEADNNAIISMAFGLRQKGNHIITTAIEHHAVLHACEYLQSLGFDVTYLPVDETGMVHLETLKAAVREDTILVSIIYGNNEVGTIQPIEEIGAFLREKEILFHTDAVQVAGAIPLNVGQLPVDLLSLTAHKINGPKGIGALYVHKNVNFHPFIHGGAQERKRRAGTENVAGIVGFTEGLKRSVHELDERVAKYKAMREAMLSVWSESGIEFAVNGHPEKFLPHILNVSFPAVDTETMLMNLDIAGIAAASGSACTSGSLEISHVLVAMGLPEEQASSAIRFSFGLGVDVEDAVHVAQTVVAIIKRIKP</sequence>
<evidence type="ECO:0000256" key="1">
    <source>
        <dbReference type="ARBA" id="ARBA00001933"/>
    </source>
</evidence>
<keyword evidence="7" id="KW-0408">Iron</keyword>
<evidence type="ECO:0000256" key="10">
    <source>
        <dbReference type="RuleBase" id="RU004504"/>
    </source>
</evidence>
<dbReference type="PANTHER" id="PTHR11601:SF34">
    <property type="entry name" value="CYSTEINE DESULFURASE"/>
    <property type="match status" value="1"/>
</dbReference>
<dbReference type="InterPro" id="IPR015421">
    <property type="entry name" value="PyrdxlP-dep_Trfase_major"/>
</dbReference>
<comment type="catalytic activity">
    <reaction evidence="9">
        <text>(sulfur carrier)-H + L-cysteine = (sulfur carrier)-SH + L-alanine</text>
        <dbReference type="Rhea" id="RHEA:43892"/>
        <dbReference type="Rhea" id="RHEA-COMP:14737"/>
        <dbReference type="Rhea" id="RHEA-COMP:14739"/>
        <dbReference type="ChEBI" id="CHEBI:29917"/>
        <dbReference type="ChEBI" id="CHEBI:35235"/>
        <dbReference type="ChEBI" id="CHEBI:57972"/>
        <dbReference type="ChEBI" id="CHEBI:64428"/>
        <dbReference type="EC" id="2.8.1.7"/>
    </reaction>
</comment>
<dbReference type="Gene3D" id="3.40.640.10">
    <property type="entry name" value="Type I PLP-dependent aspartate aminotransferase-like (Major domain)"/>
    <property type="match status" value="1"/>
</dbReference>
<evidence type="ECO:0000256" key="9">
    <source>
        <dbReference type="ARBA" id="ARBA00050776"/>
    </source>
</evidence>
<evidence type="ECO:0000256" key="5">
    <source>
        <dbReference type="ARBA" id="ARBA00022723"/>
    </source>
</evidence>
<dbReference type="GO" id="GO:0051536">
    <property type="term" value="F:iron-sulfur cluster binding"/>
    <property type="evidence" value="ECO:0007669"/>
    <property type="project" value="UniProtKB-KW"/>
</dbReference>
<evidence type="ECO:0000313" key="13">
    <source>
        <dbReference type="Proteomes" id="UP000271031"/>
    </source>
</evidence>
<protein>
    <recommendedName>
        <fullName evidence="3">cysteine desulfurase</fullName>
        <ecNumber evidence="3">2.8.1.7</ecNumber>
    </recommendedName>
</protein>
<dbReference type="PROSITE" id="PS00595">
    <property type="entry name" value="AA_TRANSFER_CLASS_5"/>
    <property type="match status" value="1"/>
</dbReference>
<dbReference type="EMBL" id="RHHQ01000007">
    <property type="protein sequence ID" value="RNB90631.1"/>
    <property type="molecule type" value="Genomic_DNA"/>
</dbReference>
<keyword evidence="8" id="KW-0411">Iron-sulfur</keyword>
<dbReference type="FunFam" id="3.40.640.10:FF:000084">
    <property type="entry name" value="IscS-like cysteine desulfurase"/>
    <property type="match status" value="1"/>
</dbReference>
<accession>A0A3M8DTE5</accession>
<dbReference type="SUPFAM" id="SSF53383">
    <property type="entry name" value="PLP-dependent transferases"/>
    <property type="match status" value="1"/>
</dbReference>
<comment type="caution">
    <text evidence="12">The sequence shown here is derived from an EMBL/GenBank/DDBJ whole genome shotgun (WGS) entry which is preliminary data.</text>
</comment>
<comment type="cofactor">
    <cofactor evidence="1 10">
        <name>pyridoxal 5'-phosphate</name>
        <dbReference type="ChEBI" id="CHEBI:597326"/>
    </cofactor>
</comment>
<dbReference type="NCBIfam" id="NF002806">
    <property type="entry name" value="PRK02948.1"/>
    <property type="match status" value="1"/>
</dbReference>
<dbReference type="InterPro" id="IPR020578">
    <property type="entry name" value="Aminotrans_V_PyrdxlP_BS"/>
</dbReference>
<dbReference type="RefSeq" id="WP_122917558.1">
    <property type="nucleotide sequence ID" value="NZ_RHHQ01000007.1"/>
</dbReference>
<dbReference type="InterPro" id="IPR016454">
    <property type="entry name" value="Cysteine_dSase"/>
</dbReference>
<dbReference type="Pfam" id="PF00266">
    <property type="entry name" value="Aminotran_5"/>
    <property type="match status" value="1"/>
</dbReference>
<evidence type="ECO:0000313" key="12">
    <source>
        <dbReference type="EMBL" id="RNB90631.1"/>
    </source>
</evidence>
<dbReference type="OrthoDB" id="9808002at2"/>
<evidence type="ECO:0000259" key="11">
    <source>
        <dbReference type="Pfam" id="PF00266"/>
    </source>
</evidence>
<dbReference type="PIRSF" id="PIRSF005572">
    <property type="entry name" value="NifS"/>
    <property type="match status" value="1"/>
</dbReference>
<keyword evidence="5" id="KW-0479">Metal-binding</keyword>
<dbReference type="Proteomes" id="UP000271031">
    <property type="component" value="Unassembled WGS sequence"/>
</dbReference>
<dbReference type="GO" id="GO:0031071">
    <property type="term" value="F:cysteine desulfurase activity"/>
    <property type="evidence" value="ECO:0007669"/>
    <property type="project" value="UniProtKB-EC"/>
</dbReference>
<feature type="domain" description="Aminotransferase class V" evidence="11">
    <location>
        <begin position="6"/>
        <end position="363"/>
    </location>
</feature>
<dbReference type="InterPro" id="IPR015422">
    <property type="entry name" value="PyrdxlP-dep_Trfase_small"/>
</dbReference>
<keyword evidence="13" id="KW-1185">Reference proteome</keyword>
<evidence type="ECO:0000256" key="3">
    <source>
        <dbReference type="ARBA" id="ARBA00012239"/>
    </source>
</evidence>
<dbReference type="InterPro" id="IPR015424">
    <property type="entry name" value="PyrdxlP-dep_Trfase"/>
</dbReference>
<evidence type="ECO:0000256" key="4">
    <source>
        <dbReference type="ARBA" id="ARBA00022679"/>
    </source>
</evidence>
<keyword evidence="6" id="KW-0663">Pyridoxal phosphate</keyword>
<dbReference type="GO" id="GO:0046872">
    <property type="term" value="F:metal ion binding"/>
    <property type="evidence" value="ECO:0007669"/>
    <property type="project" value="UniProtKB-KW"/>
</dbReference>
<comment type="similarity">
    <text evidence="2">Belongs to the class-V pyridoxal-phosphate-dependent aminotransferase family. NifS/IscS subfamily.</text>
</comment>
<organism evidence="12 13">
    <name type="scientific">Brevibacillus fluminis</name>
    <dbReference type="NCBI Taxonomy" id="511487"/>
    <lineage>
        <taxon>Bacteria</taxon>
        <taxon>Bacillati</taxon>
        <taxon>Bacillota</taxon>
        <taxon>Bacilli</taxon>
        <taxon>Bacillales</taxon>
        <taxon>Paenibacillaceae</taxon>
        <taxon>Brevibacillus</taxon>
    </lineage>
</organism>
<reference evidence="12 13" key="1">
    <citation type="submission" date="2018-10" db="EMBL/GenBank/DDBJ databases">
        <title>Phylogenomics of Brevibacillus.</title>
        <authorList>
            <person name="Dunlap C."/>
        </authorList>
    </citation>
    <scope>NUCLEOTIDE SEQUENCE [LARGE SCALE GENOMIC DNA]</scope>
    <source>
        <strain evidence="12 13">JCM 15716</strain>
    </source>
</reference>
<dbReference type="PANTHER" id="PTHR11601">
    <property type="entry name" value="CYSTEINE DESULFURYLASE FAMILY MEMBER"/>
    <property type="match status" value="1"/>
</dbReference>
<gene>
    <name evidence="12" type="ORF">EDM56_09060</name>
</gene>
<evidence type="ECO:0000256" key="2">
    <source>
        <dbReference type="ARBA" id="ARBA00006490"/>
    </source>
</evidence>